<dbReference type="InterPro" id="IPR036390">
    <property type="entry name" value="WH_DNA-bd_sf"/>
</dbReference>
<evidence type="ECO:0000313" key="3">
    <source>
        <dbReference type="EMBL" id="QMV39911.1"/>
    </source>
</evidence>
<proteinExistence type="predicted"/>
<dbReference type="Proteomes" id="UP000515679">
    <property type="component" value="Chromosome"/>
</dbReference>
<dbReference type="Gene3D" id="6.10.140.1570">
    <property type="match status" value="1"/>
</dbReference>
<sequence>MNSQDVILGMLMKQSRSGYEIKQALEGVFTYFYQTSYGTIYPTLSRMEQDGLITKENVQQEGKPNKNVYTITELGKERFNEYMDSPVESSSFKSDFLMRLFFGEYVGEDRVIAWLKEARTATQSNMDRLSEIFAQQKNKLHPSKIICIQMGLKGYQANLETIDEGLASLERLDKGMRD</sequence>
<feature type="domain" description="Transcription regulator PadR N-terminal" evidence="1">
    <location>
        <begin position="7"/>
        <end position="80"/>
    </location>
</feature>
<dbReference type="SUPFAM" id="SSF46785">
    <property type="entry name" value="Winged helix' DNA-binding domain"/>
    <property type="match status" value="1"/>
</dbReference>
<dbReference type="Pfam" id="PF03551">
    <property type="entry name" value="PadR"/>
    <property type="match status" value="1"/>
</dbReference>
<dbReference type="AlphaFoldDB" id="A0A7G5BSH7"/>
<gene>
    <name evidence="3" type="ORF">FPL14_00835</name>
</gene>
<dbReference type="KEGG" id="cchl:FPL14_00835"/>
<dbReference type="PANTHER" id="PTHR43252:SF6">
    <property type="entry name" value="NEGATIVE TRANSCRIPTION REGULATOR PADR"/>
    <property type="match status" value="1"/>
</dbReference>
<evidence type="ECO:0000259" key="1">
    <source>
        <dbReference type="Pfam" id="PF03551"/>
    </source>
</evidence>
<dbReference type="PANTHER" id="PTHR43252">
    <property type="entry name" value="TRANSCRIPTIONAL REGULATOR YQJI"/>
    <property type="match status" value="1"/>
</dbReference>
<dbReference type="Gene3D" id="1.10.10.10">
    <property type="entry name" value="Winged helix-like DNA-binding domain superfamily/Winged helix DNA-binding domain"/>
    <property type="match status" value="1"/>
</dbReference>
<dbReference type="InterPro" id="IPR018309">
    <property type="entry name" value="Tscrpt_reg_PadR_C"/>
</dbReference>
<keyword evidence="4" id="KW-1185">Reference proteome</keyword>
<reference evidence="3 4" key="1">
    <citation type="submission" date="2019-07" db="EMBL/GenBank/DDBJ databases">
        <authorList>
            <person name="Kim J.K."/>
            <person name="Cheong H.-M."/>
            <person name="Choi Y."/>
            <person name="Hwang K.J."/>
            <person name="Lee S."/>
            <person name="Choi C."/>
        </authorList>
    </citation>
    <scope>NUCLEOTIDE SEQUENCE [LARGE SCALE GENOMIC DNA]</scope>
    <source>
        <strain evidence="3 4">KS 22</strain>
    </source>
</reference>
<accession>A0A7G5BSH7</accession>
<feature type="domain" description="Transcription regulator PadR C-terminal" evidence="2">
    <location>
        <begin position="93"/>
        <end position="164"/>
    </location>
</feature>
<dbReference type="InterPro" id="IPR036388">
    <property type="entry name" value="WH-like_DNA-bd_sf"/>
</dbReference>
<dbReference type="RefSeq" id="WP_182301242.1">
    <property type="nucleotide sequence ID" value="NZ_CP041969.1"/>
</dbReference>
<organism evidence="3 4">
    <name type="scientific">Cohnella cholangitidis</name>
    <dbReference type="NCBI Taxonomy" id="2598458"/>
    <lineage>
        <taxon>Bacteria</taxon>
        <taxon>Bacillati</taxon>
        <taxon>Bacillota</taxon>
        <taxon>Bacilli</taxon>
        <taxon>Bacillales</taxon>
        <taxon>Paenibacillaceae</taxon>
        <taxon>Cohnella</taxon>
    </lineage>
</organism>
<dbReference type="EMBL" id="CP041969">
    <property type="protein sequence ID" value="QMV39911.1"/>
    <property type="molecule type" value="Genomic_DNA"/>
</dbReference>
<evidence type="ECO:0000313" key="4">
    <source>
        <dbReference type="Proteomes" id="UP000515679"/>
    </source>
</evidence>
<protein>
    <submittedName>
        <fullName evidence="3">PadR family transcriptional regulator</fullName>
    </submittedName>
</protein>
<evidence type="ECO:0000259" key="2">
    <source>
        <dbReference type="Pfam" id="PF10400"/>
    </source>
</evidence>
<dbReference type="InterPro" id="IPR005149">
    <property type="entry name" value="Tscrpt_reg_PadR_N"/>
</dbReference>
<dbReference type="Pfam" id="PF10400">
    <property type="entry name" value="Vir_act_alpha_C"/>
    <property type="match status" value="1"/>
</dbReference>
<name>A0A7G5BSH7_9BACL</name>